<feature type="binding site" evidence="9">
    <location>
        <position position="376"/>
    </location>
    <ligand>
        <name>substrate</name>
    </ligand>
</feature>
<dbReference type="GO" id="GO:0004042">
    <property type="term" value="F:L-glutamate N-acetyltransferase activity"/>
    <property type="evidence" value="ECO:0007669"/>
    <property type="project" value="UniProtKB-UniRule"/>
</dbReference>
<dbReference type="Gene3D" id="3.30.2330.10">
    <property type="entry name" value="arginine biosynthesis bifunctional protein suprefamily"/>
    <property type="match status" value="1"/>
</dbReference>
<feature type="binding site" evidence="9">
    <location>
        <position position="188"/>
    </location>
    <ligand>
        <name>substrate</name>
    </ligand>
</feature>
<comment type="caution">
    <text evidence="10">The sequence shown here is derived from an EMBL/GenBank/DDBJ whole genome shotgun (WGS) entry which is preliminary data.</text>
</comment>
<dbReference type="Gene3D" id="3.10.20.340">
    <property type="entry name" value="ArgJ beta chain, C-terminal domain"/>
    <property type="match status" value="2"/>
</dbReference>
<dbReference type="EC" id="2.3.1.35" evidence="9"/>
<feature type="chain" id="PRO_5023455193" description="Arginine biosynthesis bifunctional protein ArgJ beta chain" evidence="9">
    <location>
        <begin position="188"/>
        <end position="380"/>
    </location>
</feature>
<keyword evidence="4 9" id="KW-0028">Amino-acid biosynthesis</keyword>
<name>A0A2H0LYT9_9BACT</name>
<feature type="chain" id="PRO_5023455192" description="Arginine biosynthesis bifunctional protein ArgJ alpha chain" evidence="9">
    <location>
        <begin position="1"/>
        <end position="187"/>
    </location>
</feature>
<evidence type="ECO:0000256" key="1">
    <source>
        <dbReference type="ARBA" id="ARBA00006774"/>
    </source>
</evidence>
<dbReference type="PROSITE" id="PS51257">
    <property type="entry name" value="PROKAR_LIPOPROTEIN"/>
    <property type="match status" value="1"/>
</dbReference>
<feature type="active site" description="Nucleophile" evidence="9">
    <location>
        <position position="188"/>
    </location>
</feature>
<dbReference type="NCBIfam" id="TIGR00120">
    <property type="entry name" value="ArgJ"/>
    <property type="match status" value="1"/>
</dbReference>
<dbReference type="AlphaFoldDB" id="A0A2H0LYT9"/>
<comment type="catalytic activity">
    <reaction evidence="9">
        <text>N(2)-acetyl-L-ornithine + L-glutamate = N-acetyl-L-glutamate + L-ornithine</text>
        <dbReference type="Rhea" id="RHEA:15349"/>
        <dbReference type="ChEBI" id="CHEBI:29985"/>
        <dbReference type="ChEBI" id="CHEBI:44337"/>
        <dbReference type="ChEBI" id="CHEBI:46911"/>
        <dbReference type="ChEBI" id="CHEBI:57805"/>
        <dbReference type="EC" id="2.3.1.35"/>
    </reaction>
</comment>
<dbReference type="InterPro" id="IPR002813">
    <property type="entry name" value="Arg_biosynth_ArgJ"/>
</dbReference>
<gene>
    <name evidence="9" type="primary">argJ</name>
    <name evidence="10" type="ORF">COV72_06925</name>
</gene>
<sequence length="380" mass="40740">MKFINYGVCAPLGFLASGISCGIKNKRNNKDLALIYSQIPAVSAGMFTTNTFKAAPIRISKRNLFNSKAQAIIANSGNANCFTGICGINYAQRMSQACAKELSINAKDVLVASTGIIAKPLPIIKIEKHVPGLVKVLSRQGGRSAAEAILTTDSFLKQAAVEFKIGKSKTRIGAIAKGAGMIAPNMSTMLCFITTDAKIKPLALKQALRDAVGNSFNNITIDGCMSTNDTVFIMANGLCGNKEINFKDKNFAVFSQALSVICDKMSKAIVRDAEGATKFIRIKIEGASSDYIAREIGLSVANSNLFKTAVYGENPNWGRIIAAVGSLGLNIREKAIKIKFSSFKSSDVTIDIGLSMGRGRAKIYTSDLTPKYIKINAEYN</sequence>
<dbReference type="GO" id="GO:0005737">
    <property type="term" value="C:cytoplasm"/>
    <property type="evidence" value="ECO:0007669"/>
    <property type="project" value="UniProtKB-SubCell"/>
</dbReference>
<evidence type="ECO:0000256" key="3">
    <source>
        <dbReference type="ARBA" id="ARBA00022571"/>
    </source>
</evidence>
<evidence type="ECO:0000256" key="2">
    <source>
        <dbReference type="ARBA" id="ARBA00011475"/>
    </source>
</evidence>
<comment type="pathway">
    <text evidence="9">Amino-acid biosynthesis; L-arginine biosynthesis; N(2)-acetyl-L-ornithine from L-glutamate: step 1/4.</text>
</comment>
<dbReference type="FunFam" id="3.30.2330.10:FF:000001">
    <property type="entry name" value="Arginine biosynthesis bifunctional protein ArgJ, mitochondrial"/>
    <property type="match status" value="1"/>
</dbReference>
<keyword evidence="3 9" id="KW-0055">Arginine biosynthesis</keyword>
<dbReference type="EC" id="2.3.1.1" evidence="9"/>
<dbReference type="FunFam" id="3.60.70.12:FF:000001">
    <property type="entry name" value="Arginine biosynthesis bifunctional protein ArgJ, chloroplastic"/>
    <property type="match status" value="1"/>
</dbReference>
<dbReference type="UniPathway" id="UPA00068">
    <property type="reaction ID" value="UER00106"/>
</dbReference>
<protein>
    <recommendedName>
        <fullName evidence="9">Arginine biosynthesis bifunctional protein ArgJ</fullName>
    </recommendedName>
    <domain>
        <recommendedName>
            <fullName evidence="9">Glutamate N-acetyltransferase</fullName>
            <ecNumber evidence="9">2.3.1.35</ecNumber>
        </recommendedName>
        <alternativeName>
            <fullName evidence="9">Ornithine acetyltransferase</fullName>
            <shortName evidence="9">OATase</shortName>
        </alternativeName>
        <alternativeName>
            <fullName evidence="9">Ornithine transacetylase</fullName>
        </alternativeName>
    </domain>
    <domain>
        <recommendedName>
            <fullName evidence="9">Amino-acid acetyltransferase</fullName>
            <ecNumber evidence="9">2.3.1.1</ecNumber>
        </recommendedName>
        <alternativeName>
            <fullName evidence="9">N-acetylglutamate synthase</fullName>
            <shortName evidence="9">AGSase</shortName>
        </alternativeName>
    </domain>
    <component>
        <recommendedName>
            <fullName evidence="9">Arginine biosynthesis bifunctional protein ArgJ alpha chain</fullName>
        </recommendedName>
    </component>
    <component>
        <recommendedName>
            <fullName evidence="9">Arginine biosynthesis bifunctional protein ArgJ beta chain</fullName>
        </recommendedName>
    </component>
</protein>
<comment type="pathway">
    <text evidence="9">Amino-acid biosynthesis; L-arginine biosynthesis; L-ornithine and N-acetyl-L-glutamate from L-glutamate and N(2)-acetyl-L-ornithine (cyclic): step 1/1.</text>
</comment>
<dbReference type="Pfam" id="PF01960">
    <property type="entry name" value="ArgJ"/>
    <property type="match status" value="1"/>
</dbReference>
<evidence type="ECO:0000313" key="11">
    <source>
        <dbReference type="Proteomes" id="UP000229641"/>
    </source>
</evidence>
<dbReference type="GO" id="GO:0006592">
    <property type="term" value="P:ornithine biosynthetic process"/>
    <property type="evidence" value="ECO:0007669"/>
    <property type="project" value="TreeGrafter"/>
</dbReference>
<keyword evidence="7 9" id="KW-0511">Multifunctional enzyme</keyword>
<comment type="subcellular location">
    <subcellularLocation>
        <location evidence="9">Cytoplasm</location>
    </subcellularLocation>
</comment>
<comment type="catalytic activity">
    <reaction evidence="9">
        <text>L-glutamate + acetyl-CoA = N-acetyl-L-glutamate + CoA + H(+)</text>
        <dbReference type="Rhea" id="RHEA:24292"/>
        <dbReference type="ChEBI" id="CHEBI:15378"/>
        <dbReference type="ChEBI" id="CHEBI:29985"/>
        <dbReference type="ChEBI" id="CHEBI:44337"/>
        <dbReference type="ChEBI" id="CHEBI:57287"/>
        <dbReference type="ChEBI" id="CHEBI:57288"/>
        <dbReference type="EC" id="2.3.1.1"/>
    </reaction>
</comment>
<comment type="caution">
    <text evidence="9">Lacks conserved residue(s) required for the propagation of feature annotation.</text>
</comment>
<dbReference type="GO" id="GO:0006526">
    <property type="term" value="P:L-arginine biosynthetic process"/>
    <property type="evidence" value="ECO:0007669"/>
    <property type="project" value="UniProtKB-UniRule"/>
</dbReference>
<keyword evidence="6 9" id="KW-0068">Autocatalytic cleavage</keyword>
<feature type="site" description="Involved in the stabilization of negative charge on the oxyanion by the formation of the oxyanion hole" evidence="9">
    <location>
        <position position="115"/>
    </location>
</feature>
<comment type="subunit">
    <text evidence="2 9">Heterotetramer of two alpha and two beta chains.</text>
</comment>
<evidence type="ECO:0000256" key="4">
    <source>
        <dbReference type="ARBA" id="ARBA00022605"/>
    </source>
</evidence>
<dbReference type="EMBL" id="PCWA01000092">
    <property type="protein sequence ID" value="PIQ88655.1"/>
    <property type="molecule type" value="Genomic_DNA"/>
</dbReference>
<evidence type="ECO:0000256" key="7">
    <source>
        <dbReference type="ARBA" id="ARBA00023268"/>
    </source>
</evidence>
<dbReference type="InterPro" id="IPR016117">
    <property type="entry name" value="ArgJ-like_dom_sf"/>
</dbReference>
<feature type="binding site" evidence="9">
    <location>
        <position position="274"/>
    </location>
    <ligand>
        <name>substrate</name>
    </ligand>
</feature>
<keyword evidence="9" id="KW-0963">Cytoplasm</keyword>
<keyword evidence="8 9" id="KW-0012">Acyltransferase</keyword>
<proteinExistence type="inferred from homology"/>
<dbReference type="GO" id="GO:0004358">
    <property type="term" value="F:L-glutamate N-acetyltransferase activity, acting on acetyl-L-ornithine as donor"/>
    <property type="evidence" value="ECO:0007669"/>
    <property type="project" value="UniProtKB-UniRule"/>
</dbReference>
<evidence type="ECO:0000256" key="9">
    <source>
        <dbReference type="HAMAP-Rule" id="MF_01106"/>
    </source>
</evidence>
<feature type="binding site" evidence="9">
    <location>
        <position position="151"/>
    </location>
    <ligand>
        <name>substrate</name>
    </ligand>
</feature>
<evidence type="ECO:0000256" key="6">
    <source>
        <dbReference type="ARBA" id="ARBA00022813"/>
    </source>
</evidence>
<dbReference type="PANTHER" id="PTHR23100:SF0">
    <property type="entry name" value="ARGININE BIOSYNTHESIS BIFUNCTIONAL PROTEIN ARGJ, MITOCHONDRIAL"/>
    <property type="match status" value="1"/>
</dbReference>
<feature type="binding site" evidence="9">
    <location>
        <position position="177"/>
    </location>
    <ligand>
        <name>substrate</name>
    </ligand>
</feature>
<dbReference type="NCBIfam" id="NF003802">
    <property type="entry name" value="PRK05388.1"/>
    <property type="match status" value="1"/>
</dbReference>
<dbReference type="Proteomes" id="UP000229641">
    <property type="component" value="Unassembled WGS sequence"/>
</dbReference>
<dbReference type="CDD" id="cd02152">
    <property type="entry name" value="OAT"/>
    <property type="match status" value="1"/>
</dbReference>
<keyword evidence="5 9" id="KW-0808">Transferase</keyword>
<reference evidence="10 11" key="1">
    <citation type="submission" date="2017-09" db="EMBL/GenBank/DDBJ databases">
        <title>Depth-based differentiation of microbial function through sediment-hosted aquifers and enrichment of novel symbionts in the deep terrestrial subsurface.</title>
        <authorList>
            <person name="Probst A.J."/>
            <person name="Ladd B."/>
            <person name="Jarett J.K."/>
            <person name="Geller-Mcgrath D.E."/>
            <person name="Sieber C.M."/>
            <person name="Emerson J.B."/>
            <person name="Anantharaman K."/>
            <person name="Thomas B.C."/>
            <person name="Malmstrom R."/>
            <person name="Stieglmeier M."/>
            <person name="Klingl A."/>
            <person name="Woyke T."/>
            <person name="Ryan C.M."/>
            <person name="Banfield J.F."/>
        </authorList>
    </citation>
    <scope>NUCLEOTIDE SEQUENCE [LARGE SCALE GENOMIC DNA]</scope>
    <source>
        <strain evidence="10">CG11_big_fil_rev_8_21_14_0_20_42_13</strain>
    </source>
</reference>
<dbReference type="HAMAP" id="MF_01106">
    <property type="entry name" value="ArgJ"/>
    <property type="match status" value="1"/>
</dbReference>
<evidence type="ECO:0000256" key="5">
    <source>
        <dbReference type="ARBA" id="ARBA00022679"/>
    </source>
</evidence>
<comment type="function">
    <text evidence="9">Catalyzes two activities which are involved in the cyclic version of arginine biosynthesis: the synthesis of N-acetylglutamate from glutamate and acetyl-CoA as the acetyl donor, and of ornithine by transacetylation between N(2)-acetylornithine and glutamate.</text>
</comment>
<dbReference type="InterPro" id="IPR042195">
    <property type="entry name" value="ArgJ_beta_C"/>
</dbReference>
<evidence type="ECO:0000256" key="8">
    <source>
        <dbReference type="ARBA" id="ARBA00023315"/>
    </source>
</evidence>
<comment type="similarity">
    <text evidence="1 9">Belongs to the ArgJ family.</text>
</comment>
<feature type="site" description="Involved in the stabilization of negative charge on the oxyanion by the formation of the oxyanion hole" evidence="9">
    <location>
        <position position="114"/>
    </location>
</feature>
<dbReference type="Gene3D" id="3.60.70.12">
    <property type="entry name" value="L-amino peptidase D-ALA esterase/amidase"/>
    <property type="match status" value="1"/>
</dbReference>
<organism evidence="10 11">
    <name type="scientific">Candidatus Ghiorseimicrobium undicola</name>
    <dbReference type="NCBI Taxonomy" id="1974746"/>
    <lineage>
        <taxon>Bacteria</taxon>
        <taxon>Pseudomonadati</taxon>
        <taxon>Candidatus Omnitrophota</taxon>
        <taxon>Candidatus Ghiorseimicrobium</taxon>
    </lineage>
</organism>
<accession>A0A2H0LYT9</accession>
<dbReference type="SUPFAM" id="SSF56266">
    <property type="entry name" value="DmpA/ArgJ-like"/>
    <property type="match status" value="1"/>
</dbReference>
<dbReference type="PANTHER" id="PTHR23100">
    <property type="entry name" value="ARGININE BIOSYNTHESIS BIFUNCTIONAL PROTEIN ARGJ"/>
    <property type="match status" value="1"/>
</dbReference>
<evidence type="ECO:0000313" key="10">
    <source>
        <dbReference type="EMBL" id="PIQ88655.1"/>
    </source>
</evidence>